<reference evidence="3" key="1">
    <citation type="journal article" date="2019" name="Int. J. Syst. Evol. Microbiol.">
        <title>The Global Catalogue of Microorganisms (GCM) 10K type strain sequencing project: providing services to taxonomists for standard genome sequencing and annotation.</title>
        <authorList>
            <consortium name="The Broad Institute Genomics Platform"/>
            <consortium name="The Broad Institute Genome Sequencing Center for Infectious Disease"/>
            <person name="Wu L."/>
            <person name="Ma J."/>
        </authorList>
    </citation>
    <scope>NUCLEOTIDE SEQUENCE [LARGE SCALE GENOMIC DNA]</scope>
    <source>
        <strain evidence="3">JCM 17925</strain>
    </source>
</reference>
<keyword evidence="1" id="KW-0051">Antiviral defense</keyword>
<evidence type="ECO:0000313" key="2">
    <source>
        <dbReference type="EMBL" id="GAA4421232.1"/>
    </source>
</evidence>
<organism evidence="2 3">
    <name type="scientific">Nibrella viscosa</name>
    <dbReference type="NCBI Taxonomy" id="1084524"/>
    <lineage>
        <taxon>Bacteria</taxon>
        <taxon>Pseudomonadati</taxon>
        <taxon>Bacteroidota</taxon>
        <taxon>Cytophagia</taxon>
        <taxon>Cytophagales</taxon>
        <taxon>Spirosomataceae</taxon>
        <taxon>Nibrella</taxon>
    </lineage>
</organism>
<evidence type="ECO:0000313" key="3">
    <source>
        <dbReference type="Proteomes" id="UP001500936"/>
    </source>
</evidence>
<sequence>MEVLQIDVGGKLAHFRKYYANNTAMSFSIPPRTTLMGMLAGMLGRPRDSYYEELSSERIRIGIRVMHPIKKTFHRLNLLKIVGKGDFDGSNGRIQTPFEVVSGLSISRDMVVYRVYVSCYELGTETFTKLKQSVLERQFQYALTFGTANFTASLISATLITEAQQNEATGWVVIHSAMPSEAVEQLDFDRQRTEDTLQLIEEELLPGDFVSNFDRELRRMDRVLFSTTASGIRVKLNKPFYTLEQGSETQHILFME</sequence>
<dbReference type="InterPro" id="IPR021124">
    <property type="entry name" value="CRISPR-assoc_prot_Cas5"/>
</dbReference>
<comment type="caution">
    <text evidence="2">The sequence shown here is derived from an EMBL/GenBank/DDBJ whole genome shotgun (WGS) entry which is preliminary data.</text>
</comment>
<dbReference type="InterPro" id="IPR013422">
    <property type="entry name" value="CRISPR-assoc_prot_Cas5_N"/>
</dbReference>
<keyword evidence="3" id="KW-1185">Reference proteome</keyword>
<gene>
    <name evidence="2" type="ORF">GCM10023187_57010</name>
</gene>
<dbReference type="Gene3D" id="3.30.70.2660">
    <property type="match status" value="1"/>
</dbReference>
<accession>A0ABP8L231</accession>
<dbReference type="NCBIfam" id="TIGR02593">
    <property type="entry name" value="CRISPR_cas5"/>
    <property type="match status" value="1"/>
</dbReference>
<dbReference type="EMBL" id="BAABHB010000025">
    <property type="protein sequence ID" value="GAA4421232.1"/>
    <property type="molecule type" value="Genomic_DNA"/>
</dbReference>
<protein>
    <recommendedName>
        <fullName evidence="4">CRISPR-associated protein Cas5</fullName>
    </recommendedName>
</protein>
<name>A0ABP8L231_9BACT</name>
<dbReference type="RefSeq" id="WP_345271538.1">
    <property type="nucleotide sequence ID" value="NZ_BAABHB010000025.1"/>
</dbReference>
<proteinExistence type="predicted"/>
<evidence type="ECO:0008006" key="4">
    <source>
        <dbReference type="Google" id="ProtNLM"/>
    </source>
</evidence>
<evidence type="ECO:0000256" key="1">
    <source>
        <dbReference type="ARBA" id="ARBA00023118"/>
    </source>
</evidence>
<dbReference type="Pfam" id="PF09704">
    <property type="entry name" value="Cas_Cas5d"/>
    <property type="match status" value="1"/>
</dbReference>
<dbReference type="Proteomes" id="UP001500936">
    <property type="component" value="Unassembled WGS sequence"/>
</dbReference>